<feature type="transmembrane region" description="Helical" evidence="7">
    <location>
        <begin position="12"/>
        <end position="32"/>
    </location>
</feature>
<dbReference type="PANTHER" id="PTHR30151">
    <property type="entry name" value="ALKANE SULFONATE ABC TRANSPORTER-RELATED, MEMBRANE SUBUNIT"/>
    <property type="match status" value="1"/>
</dbReference>
<feature type="transmembrane region" description="Helical" evidence="7">
    <location>
        <begin position="142"/>
        <end position="161"/>
    </location>
</feature>
<keyword evidence="6 7" id="KW-0472">Membrane</keyword>
<keyword evidence="2 7" id="KW-0813">Transport</keyword>
<dbReference type="GO" id="GO:0055085">
    <property type="term" value="P:transmembrane transport"/>
    <property type="evidence" value="ECO:0007669"/>
    <property type="project" value="InterPro"/>
</dbReference>
<keyword evidence="10" id="KW-1185">Reference proteome</keyword>
<comment type="similarity">
    <text evidence="7">Belongs to the binding-protein-dependent transport system permease family.</text>
</comment>
<evidence type="ECO:0000256" key="4">
    <source>
        <dbReference type="ARBA" id="ARBA00022692"/>
    </source>
</evidence>
<evidence type="ECO:0000256" key="1">
    <source>
        <dbReference type="ARBA" id="ARBA00004651"/>
    </source>
</evidence>
<dbReference type="AlphaFoldDB" id="A0AAV5NKS4"/>
<evidence type="ECO:0000256" key="6">
    <source>
        <dbReference type="ARBA" id="ARBA00023136"/>
    </source>
</evidence>
<comment type="subcellular location">
    <subcellularLocation>
        <location evidence="1 7">Cell membrane</location>
        <topology evidence="1 7">Multi-pass membrane protein</topology>
    </subcellularLocation>
</comment>
<feature type="transmembrane region" description="Helical" evidence="7">
    <location>
        <begin position="204"/>
        <end position="226"/>
    </location>
</feature>
<dbReference type="EMBL" id="BSNX01000003">
    <property type="protein sequence ID" value="GLQ71211.1"/>
    <property type="molecule type" value="Genomic_DNA"/>
</dbReference>
<keyword evidence="9" id="KW-0418">Kinase</keyword>
<dbReference type="Pfam" id="PF00528">
    <property type="entry name" value="BPD_transp_1"/>
    <property type="match status" value="1"/>
</dbReference>
<feature type="transmembrane region" description="Helical" evidence="7">
    <location>
        <begin position="114"/>
        <end position="136"/>
    </location>
</feature>
<accession>A0AAV5NKS4</accession>
<comment type="caution">
    <text evidence="9">The sequence shown here is derived from an EMBL/GenBank/DDBJ whole genome shotgun (WGS) entry which is preliminary data.</text>
</comment>
<evidence type="ECO:0000256" key="5">
    <source>
        <dbReference type="ARBA" id="ARBA00022989"/>
    </source>
</evidence>
<dbReference type="PROSITE" id="PS50928">
    <property type="entry name" value="ABC_TM1"/>
    <property type="match status" value="1"/>
</dbReference>
<dbReference type="PANTHER" id="PTHR30151:SF0">
    <property type="entry name" value="ABC TRANSPORTER PERMEASE PROTEIN MJ0413-RELATED"/>
    <property type="match status" value="1"/>
</dbReference>
<feature type="transmembrane region" description="Helical" evidence="7">
    <location>
        <begin position="83"/>
        <end position="102"/>
    </location>
</feature>
<dbReference type="InterPro" id="IPR000515">
    <property type="entry name" value="MetI-like"/>
</dbReference>
<dbReference type="InterPro" id="IPR035906">
    <property type="entry name" value="MetI-like_sf"/>
</dbReference>
<organism evidence="9 10">
    <name type="scientific">Vibrio penaeicida</name>
    <dbReference type="NCBI Taxonomy" id="104609"/>
    <lineage>
        <taxon>Bacteria</taxon>
        <taxon>Pseudomonadati</taxon>
        <taxon>Pseudomonadota</taxon>
        <taxon>Gammaproteobacteria</taxon>
        <taxon>Vibrionales</taxon>
        <taxon>Vibrionaceae</taxon>
        <taxon>Vibrio</taxon>
    </lineage>
</organism>
<keyword evidence="5 7" id="KW-1133">Transmembrane helix</keyword>
<reference evidence="10" key="1">
    <citation type="journal article" date="2019" name="Int. J. Syst. Evol. Microbiol.">
        <title>The Global Catalogue of Microorganisms (GCM) 10K type strain sequencing project: providing services to taxonomists for standard genome sequencing and annotation.</title>
        <authorList>
            <consortium name="The Broad Institute Genomics Platform"/>
            <consortium name="The Broad Institute Genome Sequencing Center for Infectious Disease"/>
            <person name="Wu L."/>
            <person name="Ma J."/>
        </authorList>
    </citation>
    <scope>NUCLEOTIDE SEQUENCE [LARGE SCALE GENOMIC DNA]</scope>
    <source>
        <strain evidence="10">NBRC 15640</strain>
    </source>
</reference>
<dbReference type="CDD" id="cd06261">
    <property type="entry name" value="TM_PBP2"/>
    <property type="match status" value="1"/>
</dbReference>
<proteinExistence type="inferred from homology"/>
<dbReference type="RefSeq" id="WP_126605893.1">
    <property type="nucleotide sequence ID" value="NZ_AP025146.1"/>
</dbReference>
<evidence type="ECO:0000256" key="3">
    <source>
        <dbReference type="ARBA" id="ARBA00022475"/>
    </source>
</evidence>
<name>A0AAV5NKS4_9VIBR</name>
<feature type="transmembrane region" description="Helical" evidence="7">
    <location>
        <begin position="238"/>
        <end position="260"/>
    </location>
</feature>
<dbReference type="SUPFAM" id="SSF161098">
    <property type="entry name" value="MetI-like"/>
    <property type="match status" value="1"/>
</dbReference>
<sequence length="272" mass="29583">MLFELYKSPNKKVKVILAVLPFIIALVAYQMGSDFRLSENPRDKILPSFAQMADTFANLALVPDKRSGEIVLLSDIRASLTRLVSGFGIAAVVSLALGVFIGSYKGIYALTNPALTFLSMIPPLSLLPVLFIVLGVGETGKIGLIVLGVTPLITRDLILYIRSLPVELTVKAQTLGLNRFQIALKIMLPLTLPKLIDSVRLSLGAGWLFLIASEAIAAQAGLGYRIFLLRRYLAMDGIIPYVIVITTIGIALDLSLRLLLTKSSHWYSSQNG</sequence>
<evidence type="ECO:0000313" key="9">
    <source>
        <dbReference type="EMBL" id="GLQ71211.1"/>
    </source>
</evidence>
<dbReference type="GO" id="GO:0016301">
    <property type="term" value="F:kinase activity"/>
    <property type="evidence" value="ECO:0007669"/>
    <property type="project" value="UniProtKB-KW"/>
</dbReference>
<evidence type="ECO:0000256" key="7">
    <source>
        <dbReference type="RuleBase" id="RU363032"/>
    </source>
</evidence>
<dbReference type="Gene3D" id="1.10.3720.10">
    <property type="entry name" value="MetI-like"/>
    <property type="match status" value="1"/>
</dbReference>
<protein>
    <submittedName>
        <fullName evidence="9">Lipid kinase</fullName>
    </submittedName>
</protein>
<evidence type="ECO:0000313" key="10">
    <source>
        <dbReference type="Proteomes" id="UP001156690"/>
    </source>
</evidence>
<dbReference type="Proteomes" id="UP001156690">
    <property type="component" value="Unassembled WGS sequence"/>
</dbReference>
<keyword evidence="9" id="KW-0808">Transferase</keyword>
<feature type="domain" description="ABC transmembrane type-1" evidence="8">
    <location>
        <begin position="76"/>
        <end position="260"/>
    </location>
</feature>
<evidence type="ECO:0000259" key="8">
    <source>
        <dbReference type="PROSITE" id="PS50928"/>
    </source>
</evidence>
<evidence type="ECO:0000256" key="2">
    <source>
        <dbReference type="ARBA" id="ARBA00022448"/>
    </source>
</evidence>
<keyword evidence="4 7" id="KW-0812">Transmembrane</keyword>
<dbReference type="GO" id="GO:0005886">
    <property type="term" value="C:plasma membrane"/>
    <property type="evidence" value="ECO:0007669"/>
    <property type="project" value="UniProtKB-SubCell"/>
</dbReference>
<gene>
    <name evidence="9" type="ORF">GCM10007932_05710</name>
</gene>
<keyword evidence="3" id="KW-1003">Cell membrane</keyword>